<gene>
    <name evidence="1" type="ORF">CDAR_582451</name>
</gene>
<sequence length="91" mass="10732">MAINAPVILERPGPVSYAADAHISNYPNVRKMARFSNSHSAELWEREYSRNFPNRRGFRNEYERRIRENGIRGRHTEESEIIYGIIHKFGK</sequence>
<protein>
    <submittedName>
        <fullName evidence="1">Uncharacterized protein</fullName>
    </submittedName>
</protein>
<reference evidence="1 2" key="1">
    <citation type="submission" date="2021-06" db="EMBL/GenBank/DDBJ databases">
        <title>Caerostris darwini draft genome.</title>
        <authorList>
            <person name="Kono N."/>
            <person name="Arakawa K."/>
        </authorList>
    </citation>
    <scope>NUCLEOTIDE SEQUENCE [LARGE SCALE GENOMIC DNA]</scope>
</reference>
<name>A0AAV4RKU5_9ARAC</name>
<dbReference type="Proteomes" id="UP001054837">
    <property type="component" value="Unassembled WGS sequence"/>
</dbReference>
<evidence type="ECO:0000313" key="2">
    <source>
        <dbReference type="Proteomes" id="UP001054837"/>
    </source>
</evidence>
<keyword evidence="2" id="KW-1185">Reference proteome</keyword>
<evidence type="ECO:0000313" key="1">
    <source>
        <dbReference type="EMBL" id="GIY20951.1"/>
    </source>
</evidence>
<organism evidence="1 2">
    <name type="scientific">Caerostris darwini</name>
    <dbReference type="NCBI Taxonomy" id="1538125"/>
    <lineage>
        <taxon>Eukaryota</taxon>
        <taxon>Metazoa</taxon>
        <taxon>Ecdysozoa</taxon>
        <taxon>Arthropoda</taxon>
        <taxon>Chelicerata</taxon>
        <taxon>Arachnida</taxon>
        <taxon>Araneae</taxon>
        <taxon>Araneomorphae</taxon>
        <taxon>Entelegynae</taxon>
        <taxon>Araneoidea</taxon>
        <taxon>Araneidae</taxon>
        <taxon>Caerostris</taxon>
    </lineage>
</organism>
<dbReference type="EMBL" id="BPLQ01006238">
    <property type="protein sequence ID" value="GIY20951.1"/>
    <property type="molecule type" value="Genomic_DNA"/>
</dbReference>
<proteinExistence type="predicted"/>
<accession>A0AAV4RKU5</accession>
<dbReference type="AlphaFoldDB" id="A0AAV4RKU5"/>
<comment type="caution">
    <text evidence="1">The sequence shown here is derived from an EMBL/GenBank/DDBJ whole genome shotgun (WGS) entry which is preliminary data.</text>
</comment>